<sequence>MKKSRLGYLFVRKGMNQNFRKMKLTCLFSFLIFTSSWANSYSQASKLSLNLDEVTVQELIQEIEDQTKFYFLYQDEIFQKDQKITIQVENESLESILRQFGEQASIDVEVTDYQIILKRKGEGLSSFLQQRKSISGVVAGNDGKPIPGVTVVEKGTATGTITDNDGAFQLDIPADAEFLQFSFVGMETLEVPVAGKVQFFVTMNEETIGIGEVVAIGYGTLKKSDLTGAVSSVKSENFNKGVVNSPGQLLQGKVSGVNITSSSGAPGSGQRIIIRGQGSIRQGTGPLFVVDGFPLGLAGTGSGESPLNFINPEDIESIDVLKDASATAIYGSRGANGVILITTKSGKAGVSSMSITSNVGISNMARKIPVFSADEFRRQVVAVGGTLEDRGGNTDWQEELTRTAITSDQNLTFQGGTDRLTYRASLGYLDQEGIVLNTGIKRYSGRVNATQKLLDGKLNIDFNLNASIESGENAIMSTLVSEMLDFNPTYPARDENGDPVKYPDLMNPLIGAELYKNFRESRRIIVNIAPSIEILDGLVYKLNFGYENRSSDADNQAMPSTDPFELGRLDQYYTNGKNTLIENYLTYDFGMDSHHVTLLAGHSYQKTFDRWRHWSAENFPVNGIEPRYNPGLGQELDLVDNHPEGWTLENELQSFFGRANYSYQSKYMVTATVRADGSSKFGKNNKYGVFPSFAASWRISEEDFMESSRISNLKLRAGWGQTGNQEIPSKITQALYTTRISNQDSYPLDDSGSYPAGTTFVRLANPDIQWEVSTQTNVGLDFGLLDGALSGTIDYFHKESNNILLEVVPPDPIQPATTYWTNVKDMTITNKGLELALDYQHRTESGFSYAVGGNITFLDNVVENSPFTILTTGNAEGSGLTGATINGLINGHPIGSFYMKEFMGIGPEGLSIFREPDVPDTDDRRVVGSALPDMMYNFYVNLNYKRFDLSVNFNGVSGNKIYDNTATNKFYKAKLANSLNTTDAAIQYPEESIINSSTISTRYLKDGSFLRLNNATLSYSFNTGLMGINNIIKDMRLSLTGQNLFVITDYDGFDPEVNQDRSIAGIQSFGIDLNGYPKARTFVVGLNVSF</sequence>
<comment type="caution">
    <text evidence="13">The sequence shown here is derived from an EMBL/GenBank/DDBJ whole genome shotgun (WGS) entry which is preliminary data.</text>
</comment>
<evidence type="ECO:0000256" key="4">
    <source>
        <dbReference type="ARBA" id="ARBA00022692"/>
    </source>
</evidence>
<dbReference type="Pfam" id="PF00593">
    <property type="entry name" value="TonB_dep_Rec_b-barrel"/>
    <property type="match status" value="1"/>
</dbReference>
<keyword evidence="10" id="KW-0732">Signal</keyword>
<evidence type="ECO:0000256" key="6">
    <source>
        <dbReference type="ARBA" id="ARBA00023136"/>
    </source>
</evidence>
<evidence type="ECO:0000256" key="5">
    <source>
        <dbReference type="ARBA" id="ARBA00023077"/>
    </source>
</evidence>
<dbReference type="Pfam" id="PF13715">
    <property type="entry name" value="CarbopepD_reg_2"/>
    <property type="match status" value="1"/>
</dbReference>
<dbReference type="NCBIfam" id="TIGR04056">
    <property type="entry name" value="OMP_RagA_SusC"/>
    <property type="match status" value="1"/>
</dbReference>
<dbReference type="PROSITE" id="PS52016">
    <property type="entry name" value="TONB_DEPENDENT_REC_3"/>
    <property type="match status" value="1"/>
</dbReference>
<dbReference type="InterPro" id="IPR037066">
    <property type="entry name" value="Plug_dom_sf"/>
</dbReference>
<evidence type="ECO:0000256" key="1">
    <source>
        <dbReference type="ARBA" id="ARBA00004571"/>
    </source>
</evidence>
<accession>A0A0L8VDS5</accession>
<keyword evidence="7 8" id="KW-0998">Cell outer membrane</keyword>
<keyword evidence="5 9" id="KW-0798">TonB box</keyword>
<protein>
    <submittedName>
        <fullName evidence="13">Carbohydrate-binding protein SusC</fullName>
    </submittedName>
</protein>
<evidence type="ECO:0000313" key="14">
    <source>
        <dbReference type="Proteomes" id="UP000036958"/>
    </source>
</evidence>
<comment type="similarity">
    <text evidence="8 9">Belongs to the TonB-dependent receptor family.</text>
</comment>
<feature type="domain" description="TonB-dependent receptor plug" evidence="12">
    <location>
        <begin position="223"/>
        <end position="338"/>
    </location>
</feature>
<keyword evidence="6 8" id="KW-0472">Membrane</keyword>
<dbReference type="Gene3D" id="2.40.170.20">
    <property type="entry name" value="TonB-dependent receptor, beta-barrel domain"/>
    <property type="match status" value="1"/>
</dbReference>
<dbReference type="InterPro" id="IPR000531">
    <property type="entry name" value="Beta-barrel_TonB"/>
</dbReference>
<dbReference type="InterPro" id="IPR023997">
    <property type="entry name" value="TonB-dep_OMP_SusC/RagA_CS"/>
</dbReference>
<dbReference type="Gene3D" id="2.60.40.1120">
    <property type="entry name" value="Carboxypeptidase-like, regulatory domain"/>
    <property type="match status" value="1"/>
</dbReference>
<keyword evidence="2 8" id="KW-0813">Transport</keyword>
<keyword evidence="4 8" id="KW-0812">Transmembrane</keyword>
<dbReference type="InterPro" id="IPR023996">
    <property type="entry name" value="TonB-dep_OMP_SusC/RagA"/>
</dbReference>
<dbReference type="Proteomes" id="UP000036958">
    <property type="component" value="Unassembled WGS sequence"/>
</dbReference>
<dbReference type="PATRIC" id="fig|1409788.3.peg.600"/>
<dbReference type="InterPro" id="IPR008969">
    <property type="entry name" value="CarboxyPept-like_regulatory"/>
</dbReference>
<evidence type="ECO:0000259" key="12">
    <source>
        <dbReference type="Pfam" id="PF07715"/>
    </source>
</evidence>
<evidence type="ECO:0000256" key="9">
    <source>
        <dbReference type="RuleBase" id="RU003357"/>
    </source>
</evidence>
<dbReference type="InterPro" id="IPR039426">
    <property type="entry name" value="TonB-dep_rcpt-like"/>
</dbReference>
<dbReference type="OrthoDB" id="9768177at2"/>
<feature type="chain" id="PRO_5005591539" evidence="10">
    <location>
        <begin position="39"/>
        <end position="1090"/>
    </location>
</feature>
<dbReference type="SUPFAM" id="SSF56935">
    <property type="entry name" value="Porins"/>
    <property type="match status" value="1"/>
</dbReference>
<dbReference type="InterPro" id="IPR036942">
    <property type="entry name" value="Beta-barrel_TonB_sf"/>
</dbReference>
<organism evidence="13 14">
    <name type="scientific">Sunxiuqinia dokdonensis</name>
    <dbReference type="NCBI Taxonomy" id="1409788"/>
    <lineage>
        <taxon>Bacteria</taxon>
        <taxon>Pseudomonadati</taxon>
        <taxon>Bacteroidota</taxon>
        <taxon>Bacteroidia</taxon>
        <taxon>Marinilabiliales</taxon>
        <taxon>Prolixibacteraceae</taxon>
        <taxon>Sunxiuqinia</taxon>
    </lineage>
</organism>
<reference evidence="14" key="1">
    <citation type="submission" date="2015-07" db="EMBL/GenBank/DDBJ databases">
        <title>Genome sequencing of Sunxiuqinia dokdonensis strain SK.</title>
        <authorList>
            <person name="Ahn S."/>
            <person name="Kim B.-C."/>
        </authorList>
    </citation>
    <scope>NUCLEOTIDE SEQUENCE [LARGE SCALE GENOMIC DNA]</scope>
    <source>
        <strain evidence="14">SK</strain>
    </source>
</reference>
<proteinExistence type="inferred from homology"/>
<dbReference type="Pfam" id="PF07715">
    <property type="entry name" value="Plug"/>
    <property type="match status" value="1"/>
</dbReference>
<feature type="signal peptide" evidence="10">
    <location>
        <begin position="1"/>
        <end position="38"/>
    </location>
</feature>
<dbReference type="Gene3D" id="2.170.130.10">
    <property type="entry name" value="TonB-dependent receptor, plug domain"/>
    <property type="match status" value="1"/>
</dbReference>
<dbReference type="GO" id="GO:0009279">
    <property type="term" value="C:cell outer membrane"/>
    <property type="evidence" value="ECO:0007669"/>
    <property type="project" value="UniProtKB-SubCell"/>
</dbReference>
<dbReference type="SUPFAM" id="SSF49464">
    <property type="entry name" value="Carboxypeptidase regulatory domain-like"/>
    <property type="match status" value="1"/>
</dbReference>
<dbReference type="NCBIfam" id="TIGR04057">
    <property type="entry name" value="SusC_RagA_signa"/>
    <property type="match status" value="1"/>
</dbReference>
<comment type="subcellular location">
    <subcellularLocation>
        <location evidence="1 8">Cell outer membrane</location>
        <topology evidence="1 8">Multi-pass membrane protein</topology>
    </subcellularLocation>
</comment>
<evidence type="ECO:0000256" key="3">
    <source>
        <dbReference type="ARBA" id="ARBA00022452"/>
    </source>
</evidence>
<name>A0A0L8VDS5_9BACT</name>
<keyword evidence="3 8" id="KW-1134">Transmembrane beta strand</keyword>
<evidence type="ECO:0000256" key="7">
    <source>
        <dbReference type="ARBA" id="ARBA00023237"/>
    </source>
</evidence>
<evidence type="ECO:0000256" key="8">
    <source>
        <dbReference type="PROSITE-ProRule" id="PRU01360"/>
    </source>
</evidence>
<gene>
    <name evidence="13" type="ORF">NC99_05860</name>
</gene>
<evidence type="ECO:0000313" key="13">
    <source>
        <dbReference type="EMBL" id="KOH46609.1"/>
    </source>
</evidence>
<feature type="domain" description="TonB-dependent receptor-like beta-barrel" evidence="11">
    <location>
        <begin position="540"/>
        <end position="1044"/>
    </location>
</feature>
<dbReference type="InterPro" id="IPR012910">
    <property type="entry name" value="Plug_dom"/>
</dbReference>
<evidence type="ECO:0000256" key="2">
    <source>
        <dbReference type="ARBA" id="ARBA00022448"/>
    </source>
</evidence>
<dbReference type="AlphaFoldDB" id="A0A0L8VDS5"/>
<evidence type="ECO:0000256" key="10">
    <source>
        <dbReference type="SAM" id="SignalP"/>
    </source>
</evidence>
<evidence type="ECO:0000259" key="11">
    <source>
        <dbReference type="Pfam" id="PF00593"/>
    </source>
</evidence>
<keyword evidence="14" id="KW-1185">Reference proteome</keyword>
<dbReference type="STRING" id="1409788.NC99_05860"/>
<dbReference type="EMBL" id="LGIA01000024">
    <property type="protein sequence ID" value="KOH46609.1"/>
    <property type="molecule type" value="Genomic_DNA"/>
</dbReference>